<feature type="domain" description="Nephrocystin 3-like N-terminal" evidence="2">
    <location>
        <begin position="15"/>
        <end position="187"/>
    </location>
</feature>
<dbReference type="AlphaFoldDB" id="A0A6G1LGD4"/>
<gene>
    <name evidence="3" type="ORF">EJ03DRAFT_334620</name>
</gene>
<dbReference type="EMBL" id="ML995818">
    <property type="protein sequence ID" value="KAF2771680.1"/>
    <property type="molecule type" value="Genomic_DNA"/>
</dbReference>
<accession>A0A6G1LGD4</accession>
<dbReference type="PANTHER" id="PTHR10039">
    <property type="entry name" value="AMELOGENIN"/>
    <property type="match status" value="1"/>
</dbReference>
<evidence type="ECO:0000259" key="2">
    <source>
        <dbReference type="Pfam" id="PF24883"/>
    </source>
</evidence>
<keyword evidence="4" id="KW-1185">Reference proteome</keyword>
<dbReference type="InterPro" id="IPR027417">
    <property type="entry name" value="P-loop_NTPase"/>
</dbReference>
<dbReference type="Proteomes" id="UP000799436">
    <property type="component" value="Unassembled WGS sequence"/>
</dbReference>
<name>A0A6G1LGD4_9PEZI</name>
<dbReference type="PANTHER" id="PTHR10039:SF5">
    <property type="entry name" value="NACHT DOMAIN-CONTAINING PROTEIN"/>
    <property type="match status" value="1"/>
</dbReference>
<dbReference type="SUPFAM" id="SSF52540">
    <property type="entry name" value="P-loop containing nucleoside triphosphate hydrolases"/>
    <property type="match status" value="1"/>
</dbReference>
<keyword evidence="1" id="KW-0677">Repeat</keyword>
<evidence type="ECO:0000256" key="1">
    <source>
        <dbReference type="ARBA" id="ARBA00022737"/>
    </source>
</evidence>
<dbReference type="InterPro" id="IPR056884">
    <property type="entry name" value="NPHP3-like_N"/>
</dbReference>
<evidence type="ECO:0000313" key="3">
    <source>
        <dbReference type="EMBL" id="KAF2771680.1"/>
    </source>
</evidence>
<protein>
    <recommendedName>
        <fullName evidence="2">Nephrocystin 3-like N-terminal domain-containing protein</fullName>
    </recommendedName>
</protein>
<dbReference type="Gene3D" id="3.40.50.300">
    <property type="entry name" value="P-loop containing nucleotide triphosphate hydrolases"/>
    <property type="match status" value="1"/>
</dbReference>
<organism evidence="3 4">
    <name type="scientific">Teratosphaeria nubilosa</name>
    <dbReference type="NCBI Taxonomy" id="161662"/>
    <lineage>
        <taxon>Eukaryota</taxon>
        <taxon>Fungi</taxon>
        <taxon>Dikarya</taxon>
        <taxon>Ascomycota</taxon>
        <taxon>Pezizomycotina</taxon>
        <taxon>Dothideomycetes</taxon>
        <taxon>Dothideomycetidae</taxon>
        <taxon>Mycosphaerellales</taxon>
        <taxon>Teratosphaeriaceae</taxon>
        <taxon>Teratosphaeria</taxon>
    </lineage>
</organism>
<proteinExistence type="predicted"/>
<reference evidence="3" key="1">
    <citation type="journal article" date="2020" name="Stud. Mycol.">
        <title>101 Dothideomycetes genomes: a test case for predicting lifestyles and emergence of pathogens.</title>
        <authorList>
            <person name="Haridas S."/>
            <person name="Albert R."/>
            <person name="Binder M."/>
            <person name="Bloem J."/>
            <person name="Labutti K."/>
            <person name="Salamov A."/>
            <person name="Andreopoulos B."/>
            <person name="Baker S."/>
            <person name="Barry K."/>
            <person name="Bills G."/>
            <person name="Bluhm B."/>
            <person name="Cannon C."/>
            <person name="Castanera R."/>
            <person name="Culley D."/>
            <person name="Daum C."/>
            <person name="Ezra D."/>
            <person name="Gonzalez J."/>
            <person name="Henrissat B."/>
            <person name="Kuo A."/>
            <person name="Liang C."/>
            <person name="Lipzen A."/>
            <person name="Lutzoni F."/>
            <person name="Magnuson J."/>
            <person name="Mondo S."/>
            <person name="Nolan M."/>
            <person name="Ohm R."/>
            <person name="Pangilinan J."/>
            <person name="Park H.-J."/>
            <person name="Ramirez L."/>
            <person name="Alfaro M."/>
            <person name="Sun H."/>
            <person name="Tritt A."/>
            <person name="Yoshinaga Y."/>
            <person name="Zwiers L.-H."/>
            <person name="Turgeon B."/>
            <person name="Goodwin S."/>
            <person name="Spatafora J."/>
            <person name="Crous P."/>
            <person name="Grigoriev I."/>
        </authorList>
    </citation>
    <scope>NUCLEOTIDE SEQUENCE</scope>
    <source>
        <strain evidence="3">CBS 116005</strain>
    </source>
</reference>
<dbReference type="Pfam" id="PF24883">
    <property type="entry name" value="NPHP3_N"/>
    <property type="match status" value="1"/>
</dbReference>
<sequence>MDTRRDTIRNAQKTTCEWLLEHPAYKAWSQAEHADQANQAEDEYEDVNAILWINGKPGAGKSTLMKFVHAHSKGQRRKDEIVISFFFNARGVVLEKTTLGVYRALLCQLLNEATDLQTVLDDVTYNPAVGLSTARLQEILSKAVSKLGSRHVRCFIDALDECDEPQVRKMVDYFEELNEEYNGKFKIYALQVAITQRSRFAMATV</sequence>
<dbReference type="OrthoDB" id="194358at2759"/>
<evidence type="ECO:0000313" key="4">
    <source>
        <dbReference type="Proteomes" id="UP000799436"/>
    </source>
</evidence>